<proteinExistence type="predicted"/>
<organism evidence="1 2">
    <name type="scientific">Idiomarina xiamenensis 10-D-4</name>
    <dbReference type="NCBI Taxonomy" id="740709"/>
    <lineage>
        <taxon>Bacteria</taxon>
        <taxon>Pseudomonadati</taxon>
        <taxon>Pseudomonadota</taxon>
        <taxon>Gammaproteobacteria</taxon>
        <taxon>Alteromonadales</taxon>
        <taxon>Idiomarinaceae</taxon>
        <taxon>Idiomarina</taxon>
    </lineage>
</organism>
<dbReference type="STRING" id="740709.A10D4_12769"/>
<dbReference type="EMBL" id="AMRG01000022">
    <property type="protein sequence ID" value="EKE79732.1"/>
    <property type="molecule type" value="Genomic_DNA"/>
</dbReference>
<protein>
    <submittedName>
        <fullName evidence="1">Uncharacterized protein</fullName>
    </submittedName>
</protein>
<comment type="caution">
    <text evidence="1">The sequence shown here is derived from an EMBL/GenBank/DDBJ whole genome shotgun (WGS) entry which is preliminary data.</text>
</comment>
<sequence>MRAGFEVFTDNGHLQITDQIPAIGFIRKGSVISSVPGAFQVSAEARIPLNDISEICAFSCAAPVSLLYYDAATSEMVLGVDTAAANSVQVDYYVFGLQTKTSNAGLQLFDSYGQLTYDSSWQLFSPVSSVGVGSHSFRSGHKYAVLPVNYYTKVVFSGVRFPSPADAFELIHDRYDDACRVINHTVTVANAKTFAYSRTYQYPPFQPLPNSYYSERDNGASTAYLVIDVTNF</sequence>
<dbReference type="RefSeq" id="WP_008489977.1">
    <property type="nucleotide sequence ID" value="NZ_AMRG01000022.1"/>
</dbReference>
<dbReference type="Proteomes" id="UP000014115">
    <property type="component" value="Unassembled WGS sequence"/>
</dbReference>
<gene>
    <name evidence="1" type="ORF">A10D4_12769</name>
</gene>
<accession>K2JYR8</accession>
<dbReference type="PATRIC" id="fig|740709.3.peg.2575"/>
<name>K2JYR8_9GAMM</name>
<reference evidence="1 2" key="1">
    <citation type="journal article" date="2012" name="J. Bacteriol.">
        <title>Genome Sequence of Idiomarina xiamenensis Type Strain 10-D-4.</title>
        <authorList>
            <person name="Lai Q."/>
            <person name="Wang L."/>
            <person name="Wang W."/>
            <person name="Shao Z."/>
        </authorList>
    </citation>
    <scope>NUCLEOTIDE SEQUENCE [LARGE SCALE GENOMIC DNA]</scope>
    <source>
        <strain evidence="1 2">10-D-4</strain>
    </source>
</reference>
<evidence type="ECO:0000313" key="2">
    <source>
        <dbReference type="Proteomes" id="UP000014115"/>
    </source>
</evidence>
<keyword evidence="2" id="KW-1185">Reference proteome</keyword>
<evidence type="ECO:0000313" key="1">
    <source>
        <dbReference type="EMBL" id="EKE79732.1"/>
    </source>
</evidence>
<dbReference type="AlphaFoldDB" id="K2JYR8"/>